<protein>
    <submittedName>
        <fullName evidence="2">Uncharacterized protein</fullName>
    </submittedName>
</protein>
<gene>
    <name evidence="2" type="ORF">HYG85_19945</name>
</gene>
<accession>A0A8J8MDQ7</accession>
<sequence>MKFNKKLLNIPIVLMIVIAVLCLLNVPSRINMLNGISGAEKIGIININYNTEQQKNEYGEEIFVTDKQKLFNIINTINNGKIDTEATPDRGGANYELRFYKDGKSIKADYWQNEKYNLSVEGVEGEIVVDKKLEQIIETIIQENSNE</sequence>
<feature type="transmembrane region" description="Helical" evidence="1">
    <location>
        <begin position="7"/>
        <end position="26"/>
    </location>
</feature>
<evidence type="ECO:0000256" key="1">
    <source>
        <dbReference type="SAM" id="Phobius"/>
    </source>
</evidence>
<keyword evidence="1" id="KW-0472">Membrane</keyword>
<proteinExistence type="predicted"/>
<evidence type="ECO:0000313" key="3">
    <source>
        <dbReference type="Proteomes" id="UP000677305"/>
    </source>
</evidence>
<dbReference type="RefSeq" id="WP_212691144.1">
    <property type="nucleotide sequence ID" value="NZ_CP058561.1"/>
</dbReference>
<keyword evidence="1" id="KW-0812">Transmembrane</keyword>
<dbReference type="EMBL" id="CP058561">
    <property type="protein sequence ID" value="QUH31067.1"/>
    <property type="molecule type" value="Genomic_DNA"/>
</dbReference>
<dbReference type="AlphaFoldDB" id="A0A8J8MDQ7"/>
<organism evidence="2 3">
    <name type="scientific">Vallitalea guaymasensis</name>
    <dbReference type="NCBI Taxonomy" id="1185412"/>
    <lineage>
        <taxon>Bacteria</taxon>
        <taxon>Bacillati</taxon>
        <taxon>Bacillota</taxon>
        <taxon>Clostridia</taxon>
        <taxon>Lachnospirales</taxon>
        <taxon>Vallitaleaceae</taxon>
        <taxon>Vallitalea</taxon>
    </lineage>
</organism>
<keyword evidence="3" id="KW-1185">Reference proteome</keyword>
<keyword evidence="1" id="KW-1133">Transmembrane helix</keyword>
<dbReference type="Proteomes" id="UP000677305">
    <property type="component" value="Chromosome"/>
</dbReference>
<name>A0A8J8MDQ7_9FIRM</name>
<dbReference type="KEGG" id="vgu:HYG85_19945"/>
<evidence type="ECO:0000313" key="2">
    <source>
        <dbReference type="EMBL" id="QUH31067.1"/>
    </source>
</evidence>
<reference evidence="2 3" key="1">
    <citation type="submission" date="2020-07" db="EMBL/GenBank/DDBJ databases">
        <title>Vallitalea guaymasensis genome.</title>
        <authorList>
            <person name="Postec A."/>
        </authorList>
    </citation>
    <scope>NUCLEOTIDE SEQUENCE [LARGE SCALE GENOMIC DNA]</scope>
    <source>
        <strain evidence="2 3">Ra1766G1</strain>
    </source>
</reference>